<evidence type="ECO:0000256" key="4">
    <source>
        <dbReference type="ARBA" id="ARBA00023306"/>
    </source>
</evidence>
<name>A0ABM8EDP3_9HYPH</name>
<protein>
    <submittedName>
        <fullName evidence="6">Transcriptional regulator</fullName>
    </submittedName>
</protein>
<gene>
    <name evidence="6" type="ORF">SS37A_36170</name>
</gene>
<feature type="compositionally biased region" description="Acidic residues" evidence="5">
    <location>
        <begin position="218"/>
        <end position="237"/>
    </location>
</feature>
<proteinExistence type="predicted"/>
<evidence type="ECO:0000256" key="2">
    <source>
        <dbReference type="ARBA" id="ARBA00022618"/>
    </source>
</evidence>
<dbReference type="Pfam" id="PF04079">
    <property type="entry name" value="SMC_ScpB"/>
    <property type="match status" value="1"/>
</dbReference>
<dbReference type="Gene3D" id="1.10.10.10">
    <property type="entry name" value="Winged helix-like DNA-binding domain superfamily/Winged helix DNA-binding domain"/>
    <property type="match status" value="2"/>
</dbReference>
<dbReference type="PANTHER" id="PTHR34298">
    <property type="entry name" value="SEGREGATION AND CONDENSATION PROTEIN B"/>
    <property type="match status" value="1"/>
</dbReference>
<geneLocation type="plasmid" evidence="6 7">
    <name>pSS37A-Re-1</name>
</geneLocation>
<evidence type="ECO:0000256" key="1">
    <source>
        <dbReference type="ARBA" id="ARBA00022490"/>
    </source>
</evidence>
<accession>A0ABM8EDP3</accession>
<keyword evidence="7" id="KW-1185">Reference proteome</keyword>
<keyword evidence="1" id="KW-0963">Cytoplasm</keyword>
<evidence type="ECO:0000256" key="3">
    <source>
        <dbReference type="ARBA" id="ARBA00022829"/>
    </source>
</evidence>
<dbReference type="Proteomes" id="UP001317629">
    <property type="component" value="Plasmid pSS37A-Re-1"/>
</dbReference>
<feature type="region of interest" description="Disordered" evidence="5">
    <location>
        <begin position="202"/>
        <end position="237"/>
    </location>
</feature>
<dbReference type="PANTHER" id="PTHR34298:SF2">
    <property type="entry name" value="SEGREGATION AND CONDENSATION PROTEIN B"/>
    <property type="match status" value="1"/>
</dbReference>
<dbReference type="EMBL" id="AP027143">
    <property type="protein sequence ID" value="BDV36087.1"/>
    <property type="molecule type" value="Genomic_DNA"/>
</dbReference>
<sequence>MSRRRSPPTELDQELAEFPEALRWREWMGRVEAAIFAAPAPVPRETLAQLVGAACRLDDLLADIDAELRARPYEIVRVAGGWQFRTRPRHAAALRAIEGSKDAGAPEFTKLEMIALSAIAYLQPVTRAELSRFAGREISRDVIGRLKSCGVIDAGPRAPAPGAPIAWVTTKRFLEIFALDSLRDLPDLEALERGGLIRSESDEGVDAALDDALGVDGGADEDEEPETPEFDESDVGA</sequence>
<evidence type="ECO:0000313" key="6">
    <source>
        <dbReference type="EMBL" id="BDV36087.1"/>
    </source>
</evidence>
<reference evidence="6 7" key="1">
    <citation type="journal article" date="2023" name="Int. J. Syst. Evol. Microbiol.">
        <title>Methylocystis iwaonis sp. nov., a type II methane-oxidizing bacterium from surface soil of a rice paddy field in Japan, and emended description of the genus Methylocystis (ex Whittenbury et al. 1970) Bowman et al. 1993.</title>
        <authorList>
            <person name="Kaise H."/>
            <person name="Sawadogo J.B."/>
            <person name="Alam M.S."/>
            <person name="Ueno C."/>
            <person name="Dianou D."/>
            <person name="Shinjo R."/>
            <person name="Asakawa S."/>
        </authorList>
    </citation>
    <scope>NUCLEOTIDE SEQUENCE [LARGE SCALE GENOMIC DNA]</scope>
    <source>
        <strain evidence="6 7">SS37A-Re</strain>
    </source>
</reference>
<keyword evidence="2" id="KW-0132">Cell division</keyword>
<keyword evidence="6" id="KW-0614">Plasmid</keyword>
<dbReference type="PIRSF" id="PIRSF019345">
    <property type="entry name" value="ScpB"/>
    <property type="match status" value="1"/>
</dbReference>
<evidence type="ECO:0000313" key="7">
    <source>
        <dbReference type="Proteomes" id="UP001317629"/>
    </source>
</evidence>
<dbReference type="RefSeq" id="WP_281932392.1">
    <property type="nucleotide sequence ID" value="NZ_AP027143.1"/>
</dbReference>
<dbReference type="InterPro" id="IPR036390">
    <property type="entry name" value="WH_DNA-bd_sf"/>
</dbReference>
<organism evidence="6 7">
    <name type="scientific">Methylocystis iwaonis</name>
    <dbReference type="NCBI Taxonomy" id="2885079"/>
    <lineage>
        <taxon>Bacteria</taxon>
        <taxon>Pseudomonadati</taxon>
        <taxon>Pseudomonadota</taxon>
        <taxon>Alphaproteobacteria</taxon>
        <taxon>Hyphomicrobiales</taxon>
        <taxon>Methylocystaceae</taxon>
        <taxon>Methylocystis</taxon>
    </lineage>
</organism>
<keyword evidence="3" id="KW-0159">Chromosome partition</keyword>
<dbReference type="InterPro" id="IPR036388">
    <property type="entry name" value="WH-like_DNA-bd_sf"/>
</dbReference>
<evidence type="ECO:0000256" key="5">
    <source>
        <dbReference type="SAM" id="MobiDB-lite"/>
    </source>
</evidence>
<dbReference type="SUPFAM" id="SSF46785">
    <property type="entry name" value="Winged helix' DNA-binding domain"/>
    <property type="match status" value="2"/>
</dbReference>
<dbReference type="InterPro" id="IPR005234">
    <property type="entry name" value="ScpB_csome_segregation"/>
</dbReference>
<keyword evidence="4" id="KW-0131">Cell cycle</keyword>